<comment type="caution">
    <text evidence="2">The sequence shown here is derived from an EMBL/GenBank/DDBJ whole genome shotgun (WGS) entry which is preliminary data.</text>
</comment>
<proteinExistence type="predicted"/>
<dbReference type="Gene3D" id="1.25.40.10">
    <property type="entry name" value="Tetratricopeptide repeat domain"/>
    <property type="match status" value="1"/>
</dbReference>
<sequence length="207" mass="22909">MSFTFKKVPSLLVAAALSALLVTPAAAKDVPITSCDTLATHPEDPDKVTAGVPRAKINRPEAIAACRQAVAEYPDTPRFKYQLSRVLFYDGQEKEGVERMRGAAETGYPQAEFVYGLFITNKRNFAPTDICLAERFWKASAHGGRHAATVNYVRFAEEGQFDKCGPLASKAEMKDLLAKARTAMTSYYERLLVDNLAQDLEKDQKLK</sequence>
<accession>A0A9X3TYW8</accession>
<feature type="chain" id="PRO_5040739815" description="Sel1 repeat family protein" evidence="1">
    <location>
        <begin position="28"/>
        <end position="207"/>
    </location>
</feature>
<organism evidence="2 3">
    <name type="scientific">Govanella unica</name>
    <dbReference type="NCBI Taxonomy" id="2975056"/>
    <lineage>
        <taxon>Bacteria</taxon>
        <taxon>Pseudomonadati</taxon>
        <taxon>Pseudomonadota</taxon>
        <taxon>Alphaproteobacteria</taxon>
        <taxon>Emcibacterales</taxon>
        <taxon>Govanellaceae</taxon>
        <taxon>Govanella</taxon>
    </lineage>
</organism>
<evidence type="ECO:0000256" key="1">
    <source>
        <dbReference type="SAM" id="SignalP"/>
    </source>
</evidence>
<evidence type="ECO:0008006" key="4">
    <source>
        <dbReference type="Google" id="ProtNLM"/>
    </source>
</evidence>
<evidence type="ECO:0000313" key="3">
    <source>
        <dbReference type="Proteomes" id="UP001141619"/>
    </source>
</evidence>
<dbReference type="AlphaFoldDB" id="A0A9X3TYW8"/>
<dbReference type="EMBL" id="JANWOI010000003">
    <property type="protein sequence ID" value="MDA5194247.1"/>
    <property type="molecule type" value="Genomic_DNA"/>
</dbReference>
<name>A0A9X3TYW8_9PROT</name>
<reference evidence="2" key="2">
    <citation type="journal article" date="2023" name="Syst. Appl. Microbiol.">
        <title>Govania unica gen. nov., sp. nov., a rare biosphere bacterium that represents a novel family in the class Alphaproteobacteria.</title>
        <authorList>
            <person name="Vandamme P."/>
            <person name="Peeters C."/>
            <person name="Hettiarachchi A."/>
            <person name="Cnockaert M."/>
            <person name="Carlier A."/>
        </authorList>
    </citation>
    <scope>NUCLEOTIDE SEQUENCE</scope>
    <source>
        <strain evidence="2">LMG 31809</strain>
    </source>
</reference>
<feature type="signal peptide" evidence="1">
    <location>
        <begin position="1"/>
        <end position="27"/>
    </location>
</feature>
<reference evidence="2" key="1">
    <citation type="submission" date="2022-08" db="EMBL/GenBank/DDBJ databases">
        <authorList>
            <person name="Vandamme P."/>
            <person name="Hettiarachchi A."/>
            <person name="Peeters C."/>
            <person name="Cnockaert M."/>
            <person name="Carlier A."/>
        </authorList>
    </citation>
    <scope>NUCLEOTIDE SEQUENCE</scope>
    <source>
        <strain evidence="2">LMG 31809</strain>
    </source>
</reference>
<gene>
    <name evidence="2" type="ORF">NYP16_09820</name>
</gene>
<evidence type="ECO:0000313" key="2">
    <source>
        <dbReference type="EMBL" id="MDA5194247.1"/>
    </source>
</evidence>
<dbReference type="RefSeq" id="WP_274943951.1">
    <property type="nucleotide sequence ID" value="NZ_JANWOI010000003.1"/>
</dbReference>
<keyword evidence="3" id="KW-1185">Reference proteome</keyword>
<dbReference type="InterPro" id="IPR011990">
    <property type="entry name" value="TPR-like_helical_dom_sf"/>
</dbReference>
<keyword evidence="1" id="KW-0732">Signal</keyword>
<protein>
    <recommendedName>
        <fullName evidence="4">Sel1 repeat family protein</fullName>
    </recommendedName>
</protein>
<dbReference type="Proteomes" id="UP001141619">
    <property type="component" value="Unassembled WGS sequence"/>
</dbReference>